<reference evidence="1 2" key="1">
    <citation type="submission" date="2017-11" db="EMBL/GenBank/DDBJ databases">
        <title>De-novo sequencing of pomegranate (Punica granatum L.) genome.</title>
        <authorList>
            <person name="Akparov Z."/>
            <person name="Amiraslanov A."/>
            <person name="Hajiyeva S."/>
            <person name="Abbasov M."/>
            <person name="Kaur K."/>
            <person name="Hamwieh A."/>
            <person name="Solovyev V."/>
            <person name="Salamov A."/>
            <person name="Braich B."/>
            <person name="Kosarev P."/>
            <person name="Mahmoud A."/>
            <person name="Hajiyev E."/>
            <person name="Babayeva S."/>
            <person name="Izzatullayeva V."/>
            <person name="Mammadov A."/>
            <person name="Mammadov A."/>
            <person name="Sharifova S."/>
            <person name="Ojaghi J."/>
            <person name="Eynullazada K."/>
            <person name="Bayramov B."/>
            <person name="Abdulazimova A."/>
            <person name="Shahmuradov I."/>
        </authorList>
    </citation>
    <scope>NUCLEOTIDE SEQUENCE [LARGE SCALE GENOMIC DNA]</scope>
    <source>
        <strain evidence="2">cv. AG2017</strain>
        <tissue evidence="1">Leaf</tissue>
    </source>
</reference>
<organism evidence="1 2">
    <name type="scientific">Punica granatum</name>
    <name type="common">Pomegranate</name>
    <dbReference type="NCBI Taxonomy" id="22663"/>
    <lineage>
        <taxon>Eukaryota</taxon>
        <taxon>Viridiplantae</taxon>
        <taxon>Streptophyta</taxon>
        <taxon>Embryophyta</taxon>
        <taxon>Tracheophyta</taxon>
        <taxon>Spermatophyta</taxon>
        <taxon>Magnoliopsida</taxon>
        <taxon>eudicotyledons</taxon>
        <taxon>Gunneridae</taxon>
        <taxon>Pentapetalae</taxon>
        <taxon>rosids</taxon>
        <taxon>malvids</taxon>
        <taxon>Myrtales</taxon>
        <taxon>Lythraceae</taxon>
        <taxon>Punica</taxon>
    </lineage>
</organism>
<evidence type="ECO:0000313" key="1">
    <source>
        <dbReference type="EMBL" id="PKI60060.1"/>
    </source>
</evidence>
<keyword evidence="2" id="KW-1185">Reference proteome</keyword>
<dbReference type="AlphaFoldDB" id="A0A2I0JW11"/>
<sequence length="63" mass="6702">MEQELIETHREPRVWGISPRQLRDAIGFGELTHMPPGNAVIAPRGYAAGGTGSRRLGSDCGAG</sequence>
<gene>
    <name evidence="1" type="ORF">CRG98_019545</name>
</gene>
<accession>A0A2I0JW11</accession>
<protein>
    <submittedName>
        <fullName evidence="1">Uncharacterized protein</fullName>
    </submittedName>
</protein>
<proteinExistence type="predicted"/>
<name>A0A2I0JW11_PUNGR</name>
<dbReference type="EMBL" id="PGOL01001193">
    <property type="protein sequence ID" value="PKI60060.1"/>
    <property type="molecule type" value="Genomic_DNA"/>
</dbReference>
<evidence type="ECO:0000313" key="2">
    <source>
        <dbReference type="Proteomes" id="UP000233551"/>
    </source>
</evidence>
<comment type="caution">
    <text evidence="1">The sequence shown here is derived from an EMBL/GenBank/DDBJ whole genome shotgun (WGS) entry which is preliminary data.</text>
</comment>
<dbReference type="Proteomes" id="UP000233551">
    <property type="component" value="Unassembled WGS sequence"/>
</dbReference>